<evidence type="ECO:0000259" key="1">
    <source>
        <dbReference type="PROSITE" id="PS50888"/>
    </source>
</evidence>
<keyword evidence="3" id="KW-1185">Reference proteome</keyword>
<accession>A0A430PZC8</accession>
<evidence type="ECO:0000313" key="2">
    <source>
        <dbReference type="EMBL" id="RTG80718.1"/>
    </source>
</evidence>
<dbReference type="SUPFAM" id="SSF47459">
    <property type="entry name" value="HLH, helix-loop-helix DNA-binding domain"/>
    <property type="match status" value="1"/>
</dbReference>
<dbReference type="EMBL" id="QMKO01003915">
    <property type="protein sequence ID" value="RTG80718.1"/>
    <property type="molecule type" value="Genomic_DNA"/>
</dbReference>
<dbReference type="AlphaFoldDB" id="A0A430PZC8"/>
<feature type="domain" description="BHLH" evidence="1">
    <location>
        <begin position="1"/>
        <end position="55"/>
    </location>
</feature>
<reference evidence="2 3" key="1">
    <citation type="journal article" date="2019" name="PLoS Pathog.">
        <title>Genome sequence of the bovine parasite Schistosoma bovis Tanzania.</title>
        <authorList>
            <person name="Oey H."/>
            <person name="Zakrzewski M."/>
            <person name="Gobert G."/>
            <person name="Gravermann K."/>
            <person name="Stoye J."/>
            <person name="Jones M."/>
            <person name="Mcmanus D."/>
            <person name="Krause L."/>
        </authorList>
    </citation>
    <scope>NUCLEOTIDE SEQUENCE [LARGE SCALE GENOMIC DNA]</scope>
    <source>
        <strain evidence="2 3">TAN1997</strain>
    </source>
</reference>
<dbReference type="Proteomes" id="UP000290809">
    <property type="component" value="Unassembled WGS sequence"/>
</dbReference>
<gene>
    <name evidence="2" type="ORF">DC041_0001066</name>
</gene>
<dbReference type="InterPro" id="IPR036638">
    <property type="entry name" value="HLH_DNA-bd_sf"/>
</dbReference>
<evidence type="ECO:0000313" key="3">
    <source>
        <dbReference type="Proteomes" id="UP000290809"/>
    </source>
</evidence>
<comment type="caution">
    <text evidence="2">The sequence shown here is derived from an EMBL/GenBank/DDBJ whole genome shotgun (WGS) entry which is preliminary data.</text>
</comment>
<proteinExistence type="predicted"/>
<protein>
    <recommendedName>
        <fullName evidence="1">BHLH domain-containing protein</fullName>
    </recommendedName>
</protein>
<organism evidence="2 3">
    <name type="scientific">Schistosoma bovis</name>
    <name type="common">Blood fluke</name>
    <dbReference type="NCBI Taxonomy" id="6184"/>
    <lineage>
        <taxon>Eukaryota</taxon>
        <taxon>Metazoa</taxon>
        <taxon>Spiralia</taxon>
        <taxon>Lophotrochozoa</taxon>
        <taxon>Platyhelminthes</taxon>
        <taxon>Trematoda</taxon>
        <taxon>Digenea</taxon>
        <taxon>Strigeidida</taxon>
        <taxon>Schistosomatoidea</taxon>
        <taxon>Schistosomatidae</taxon>
        <taxon>Schistosoma</taxon>
    </lineage>
</organism>
<sequence>LKKQNMERRRRACISDKMNALHNLAMNLIGIDPNECHKVEKADILNLCHSVFKGIANIAKDEPELQTRLRKLRHNLTESSSCTTSLPHKSALLTTSDSNEHTDKIIKLDNDERNSQNEKIQEIYQFQENQGNRLQGHYHHRPHNQQQYPHLNNTISLSSSPTILTTSITHNDMNQSTDDNNKENRIPKLIIKNPLLSKKYPINDCITSSLIKTPTSLPVTNLYLNSMVNSQNNQTITQCQSTPLQYLNKFNSTVNNSNSGSVSSNDQSTELTIHRKKMPIFKEHHKLNTINDLTVHSTESSSMLSNLKTENLPSWSSSSETSQLMSGEHLSAFSVPTRKPLTVITNQFTTNNFTHNNQYYQNQKSIKTINDTNPSSISIPTISENTETSIKNIVKPMWRPYLD</sequence>
<dbReference type="PROSITE" id="PS50888">
    <property type="entry name" value="BHLH"/>
    <property type="match status" value="1"/>
</dbReference>
<name>A0A430PZC8_SCHBO</name>
<dbReference type="GO" id="GO:0046983">
    <property type="term" value="F:protein dimerization activity"/>
    <property type="evidence" value="ECO:0007669"/>
    <property type="project" value="InterPro"/>
</dbReference>
<dbReference type="Gene3D" id="4.10.280.10">
    <property type="entry name" value="Helix-loop-helix DNA-binding domain"/>
    <property type="match status" value="1"/>
</dbReference>
<dbReference type="InterPro" id="IPR011598">
    <property type="entry name" value="bHLH_dom"/>
</dbReference>
<feature type="non-terminal residue" evidence="2">
    <location>
        <position position="1"/>
    </location>
</feature>